<evidence type="ECO:0008006" key="3">
    <source>
        <dbReference type="Google" id="ProtNLM"/>
    </source>
</evidence>
<evidence type="ECO:0000313" key="2">
    <source>
        <dbReference type="Proteomes" id="UP000179266"/>
    </source>
</evidence>
<dbReference type="Pfam" id="PF04368">
    <property type="entry name" value="DUF507"/>
    <property type="match status" value="1"/>
</dbReference>
<dbReference type="Proteomes" id="UP000179266">
    <property type="component" value="Unassembled WGS sequence"/>
</dbReference>
<reference evidence="1 2" key="1">
    <citation type="journal article" date="2016" name="Nat. Commun.">
        <title>Thousands of microbial genomes shed light on interconnected biogeochemical processes in an aquifer system.</title>
        <authorList>
            <person name="Anantharaman K."/>
            <person name="Brown C.T."/>
            <person name="Hug L.A."/>
            <person name="Sharon I."/>
            <person name="Castelle C.J."/>
            <person name="Probst A.J."/>
            <person name="Thomas B.C."/>
            <person name="Singh A."/>
            <person name="Wilkins M.J."/>
            <person name="Karaoz U."/>
            <person name="Brodie E.L."/>
            <person name="Williams K.H."/>
            <person name="Hubbard S.S."/>
            <person name="Banfield J.F."/>
        </authorList>
    </citation>
    <scope>NUCLEOTIDE SEQUENCE [LARGE SCALE GENOMIC DNA]</scope>
</reference>
<dbReference type="InterPro" id="IPR007463">
    <property type="entry name" value="DUF507"/>
</dbReference>
<protein>
    <recommendedName>
        <fullName evidence="3">DUF507 domain-containing protein</fullName>
    </recommendedName>
</protein>
<dbReference type="AlphaFoldDB" id="A0A1F7S976"/>
<proteinExistence type="predicted"/>
<sequence length="88" mass="10451">MKLNDDKINHISHLIADKLDKNENTVFIKDKNTVRLRIREVISKELSIDTEVDKIARSKISKKVPEGSRQWDILYDKIFQEEMQKRGR</sequence>
<evidence type="ECO:0000313" key="1">
    <source>
        <dbReference type="EMBL" id="OGL49808.1"/>
    </source>
</evidence>
<dbReference type="EMBL" id="MGDD01000012">
    <property type="protein sequence ID" value="OGL49808.1"/>
    <property type="molecule type" value="Genomic_DNA"/>
</dbReference>
<accession>A0A1F7S976</accession>
<comment type="caution">
    <text evidence="1">The sequence shown here is derived from an EMBL/GenBank/DDBJ whole genome shotgun (WGS) entry which is preliminary data.</text>
</comment>
<organism evidence="1 2">
    <name type="scientific">Candidatus Schekmanbacteria bacterium RBG_13_48_7</name>
    <dbReference type="NCBI Taxonomy" id="1817878"/>
    <lineage>
        <taxon>Bacteria</taxon>
        <taxon>Candidatus Schekmaniibacteriota</taxon>
    </lineage>
</organism>
<name>A0A1F7S976_9BACT</name>
<gene>
    <name evidence="1" type="ORF">A2161_17795</name>
</gene>